<dbReference type="InterPro" id="IPR023214">
    <property type="entry name" value="HAD_sf"/>
</dbReference>
<comment type="cofactor">
    <cofactor evidence="2 6">
        <name>a divalent metal cation</name>
        <dbReference type="ChEBI" id="CHEBI:60240"/>
    </cofactor>
</comment>
<evidence type="ECO:0000256" key="2">
    <source>
        <dbReference type="ARBA" id="ARBA00001968"/>
    </source>
</evidence>
<dbReference type="EC" id="3.1.3.12" evidence="6"/>
<gene>
    <name evidence="7" type="ORF">URODEC1_LOCUS92413</name>
</gene>
<evidence type="ECO:0000256" key="6">
    <source>
        <dbReference type="RuleBase" id="RU361117"/>
    </source>
</evidence>
<dbReference type="CDD" id="cd01627">
    <property type="entry name" value="HAD_TPP"/>
    <property type="match status" value="1"/>
</dbReference>
<dbReference type="PANTHER" id="PTHR43768:SF10">
    <property type="entry name" value="TREHALOSE-PHOSPHATE PHOSPHATASE 8-RELATED"/>
    <property type="match status" value="1"/>
</dbReference>
<comment type="catalytic activity">
    <reaction evidence="1 6">
        <text>alpha,alpha-trehalose 6-phosphate + H2O = alpha,alpha-trehalose + phosphate</text>
        <dbReference type="Rhea" id="RHEA:23420"/>
        <dbReference type="ChEBI" id="CHEBI:15377"/>
        <dbReference type="ChEBI" id="CHEBI:16551"/>
        <dbReference type="ChEBI" id="CHEBI:43474"/>
        <dbReference type="ChEBI" id="CHEBI:58429"/>
        <dbReference type="EC" id="3.1.3.12"/>
    </reaction>
</comment>
<dbReference type="EMBL" id="OZ075146">
    <property type="protein sequence ID" value="CAL5051936.1"/>
    <property type="molecule type" value="Genomic_DNA"/>
</dbReference>
<keyword evidence="8" id="KW-1185">Reference proteome</keyword>
<evidence type="ECO:0000256" key="5">
    <source>
        <dbReference type="ARBA" id="ARBA00022801"/>
    </source>
</evidence>
<keyword evidence="5 6" id="KW-0378">Hydrolase</keyword>
<dbReference type="AlphaFoldDB" id="A0ABC9E6Q7"/>
<dbReference type="InterPro" id="IPR003337">
    <property type="entry name" value="Trehalose_PPase"/>
</dbReference>
<evidence type="ECO:0000313" key="8">
    <source>
        <dbReference type="Proteomes" id="UP001497457"/>
    </source>
</evidence>
<protein>
    <recommendedName>
        <fullName evidence="6">Trehalose 6-phosphate phosphatase</fullName>
        <ecNumber evidence="6">3.1.3.12</ecNumber>
    </recommendedName>
</protein>
<dbReference type="FunFam" id="3.30.70.1020:FF:000004">
    <property type="entry name" value="Trehalose 6-phosphate phosphatase"/>
    <property type="match status" value="1"/>
</dbReference>
<dbReference type="Gene3D" id="3.30.70.1020">
    <property type="entry name" value="Trehalose-6-phosphate phosphatase related protein, domain 2"/>
    <property type="match status" value="1"/>
</dbReference>
<sequence>MTNQDVVLPDMGIAAAVAAASLPGSGGRALFACRGAAGAVSSLRRGGAYGGLGALPGGAADAGAGEAFLGARSAIPLAAAAAGRTCCTSLVVEAIRASSPTRCPAADEYEAWTVSASPCPCAPSPAAAGWVRAFVLGLVFVARACLQGKHPSALGSFDRVAAAAWGKRVVMFMDYDGTLSPIVTDPDMAFMTAEMRAAVRDVAKHFPTAIVTGRCVEKVCNFVGLSDLYYAGSHGMDIKGPSSKDDQTVLLQPAREFLPVIDKAFRALEEKTRATPGARVEHNKFCLSVHFRCVDEKSWSPLAEQVKAVLRDFPELKLTEGRKVLEIRPSILWDKGKAVEFLLKSLGFDDGRSDVLPVYIGDDRTDEDAFKVLKKRGQGLGILVSKCPKETDASYSLQDPTEVMEFLVRLVEWKRPRSPSAARPRASQR</sequence>
<evidence type="ECO:0000256" key="4">
    <source>
        <dbReference type="ARBA" id="ARBA00008770"/>
    </source>
</evidence>
<dbReference type="Gene3D" id="3.40.50.1000">
    <property type="entry name" value="HAD superfamily/HAD-like"/>
    <property type="match status" value="1"/>
</dbReference>
<reference evidence="7 8" key="2">
    <citation type="submission" date="2024-10" db="EMBL/GenBank/DDBJ databases">
        <authorList>
            <person name="Ryan C."/>
        </authorList>
    </citation>
    <scope>NUCLEOTIDE SEQUENCE [LARGE SCALE GENOMIC DNA]</scope>
</reference>
<dbReference type="GO" id="GO:0004805">
    <property type="term" value="F:trehalose-phosphatase activity"/>
    <property type="evidence" value="ECO:0007669"/>
    <property type="project" value="UniProtKB-EC"/>
</dbReference>
<dbReference type="InterPro" id="IPR006379">
    <property type="entry name" value="HAD-SF_hydro_IIB"/>
</dbReference>
<dbReference type="FunFam" id="3.40.50.1000:FF:000073">
    <property type="entry name" value="Trehalose 6-phosphate phosphatase"/>
    <property type="match status" value="1"/>
</dbReference>
<comment type="similarity">
    <text evidence="4 6">Belongs to the trehalose phosphatase family.</text>
</comment>
<dbReference type="NCBIfam" id="TIGR00685">
    <property type="entry name" value="T6PP"/>
    <property type="match status" value="1"/>
</dbReference>
<dbReference type="InterPro" id="IPR044651">
    <property type="entry name" value="OTSB-like"/>
</dbReference>
<dbReference type="PANTHER" id="PTHR43768">
    <property type="entry name" value="TREHALOSE 6-PHOSPHATE PHOSPHATASE"/>
    <property type="match status" value="1"/>
</dbReference>
<reference evidence="8" key="1">
    <citation type="submission" date="2024-06" db="EMBL/GenBank/DDBJ databases">
        <authorList>
            <person name="Ryan C."/>
        </authorList>
    </citation>
    <scope>NUCLEOTIDE SEQUENCE [LARGE SCALE GENOMIC DNA]</scope>
</reference>
<dbReference type="Proteomes" id="UP001497457">
    <property type="component" value="Chromosome 36b"/>
</dbReference>
<comment type="function">
    <text evidence="6">Removes the phosphate from trehalose 6-phosphate to produce free trehalose.</text>
</comment>
<dbReference type="InterPro" id="IPR036412">
    <property type="entry name" value="HAD-like_sf"/>
</dbReference>
<evidence type="ECO:0000256" key="3">
    <source>
        <dbReference type="ARBA" id="ARBA00005199"/>
    </source>
</evidence>
<comment type="pathway">
    <text evidence="3 6">Glycan biosynthesis; trehalose biosynthesis.</text>
</comment>
<dbReference type="NCBIfam" id="TIGR01484">
    <property type="entry name" value="HAD-SF-IIB"/>
    <property type="match status" value="1"/>
</dbReference>
<dbReference type="Pfam" id="PF02358">
    <property type="entry name" value="Trehalose_PPase"/>
    <property type="match status" value="1"/>
</dbReference>
<dbReference type="SUPFAM" id="SSF56784">
    <property type="entry name" value="HAD-like"/>
    <property type="match status" value="1"/>
</dbReference>
<accession>A0ABC9E6Q7</accession>
<dbReference type="GO" id="GO:0005992">
    <property type="term" value="P:trehalose biosynthetic process"/>
    <property type="evidence" value="ECO:0007669"/>
    <property type="project" value="UniProtKB-ARBA"/>
</dbReference>
<proteinExistence type="inferred from homology"/>
<organism evidence="7 8">
    <name type="scientific">Urochloa decumbens</name>
    <dbReference type="NCBI Taxonomy" id="240449"/>
    <lineage>
        <taxon>Eukaryota</taxon>
        <taxon>Viridiplantae</taxon>
        <taxon>Streptophyta</taxon>
        <taxon>Embryophyta</taxon>
        <taxon>Tracheophyta</taxon>
        <taxon>Spermatophyta</taxon>
        <taxon>Magnoliopsida</taxon>
        <taxon>Liliopsida</taxon>
        <taxon>Poales</taxon>
        <taxon>Poaceae</taxon>
        <taxon>PACMAD clade</taxon>
        <taxon>Panicoideae</taxon>
        <taxon>Panicodae</taxon>
        <taxon>Paniceae</taxon>
        <taxon>Melinidinae</taxon>
        <taxon>Urochloa</taxon>
    </lineage>
</organism>
<evidence type="ECO:0000256" key="1">
    <source>
        <dbReference type="ARBA" id="ARBA00000500"/>
    </source>
</evidence>
<evidence type="ECO:0000313" key="7">
    <source>
        <dbReference type="EMBL" id="CAL5051936.1"/>
    </source>
</evidence>
<name>A0ABC9E6Q7_9POAL</name>